<evidence type="ECO:0000256" key="1">
    <source>
        <dbReference type="SAM" id="MobiDB-lite"/>
    </source>
</evidence>
<keyword evidence="3" id="KW-1185">Reference proteome</keyword>
<sequence>MSISIDDLASSFSASHVSQEAMDIATLQSQLAKVIYYPSQSQSGVHCVSRRNSYAQPCNTPTPTSATATFHWEWDDATRYRGQNPTPYVAPAPLRSCDIDDEMEDEQAVEELLNAHTPNQIHSVTPPHRQQLPKFRSTTAQQQQQYQHQPPFSAALSPPLGSPTLYDATPAPSASSHFVNTDPFYLDAVQSSAYSSSLAPPSFFAQAARPAPNSPFNLNLSAQQGHHALELESRTVLVGAGQSR</sequence>
<accession>A0A9P5TCJ9</accession>
<feature type="region of interest" description="Disordered" evidence="1">
    <location>
        <begin position="117"/>
        <end position="168"/>
    </location>
</feature>
<dbReference type="OrthoDB" id="3262664at2759"/>
<proteinExistence type="predicted"/>
<evidence type="ECO:0000313" key="2">
    <source>
        <dbReference type="EMBL" id="KAF8485085.1"/>
    </source>
</evidence>
<gene>
    <name evidence="2" type="ORF">DFH94DRAFT_261153</name>
</gene>
<protein>
    <submittedName>
        <fullName evidence="2">Uncharacterized protein</fullName>
    </submittedName>
</protein>
<comment type="caution">
    <text evidence="2">The sequence shown here is derived from an EMBL/GenBank/DDBJ whole genome shotgun (WGS) entry which is preliminary data.</text>
</comment>
<evidence type="ECO:0000313" key="3">
    <source>
        <dbReference type="Proteomes" id="UP000759537"/>
    </source>
</evidence>
<dbReference type="EMBL" id="WHVB01000003">
    <property type="protein sequence ID" value="KAF8485085.1"/>
    <property type="molecule type" value="Genomic_DNA"/>
</dbReference>
<dbReference type="Proteomes" id="UP000759537">
    <property type="component" value="Unassembled WGS sequence"/>
</dbReference>
<name>A0A9P5TCJ9_9AGAM</name>
<reference evidence="2" key="2">
    <citation type="journal article" date="2020" name="Nat. Commun.">
        <title>Large-scale genome sequencing of mycorrhizal fungi provides insights into the early evolution of symbiotic traits.</title>
        <authorList>
            <person name="Miyauchi S."/>
            <person name="Kiss E."/>
            <person name="Kuo A."/>
            <person name="Drula E."/>
            <person name="Kohler A."/>
            <person name="Sanchez-Garcia M."/>
            <person name="Morin E."/>
            <person name="Andreopoulos B."/>
            <person name="Barry K.W."/>
            <person name="Bonito G."/>
            <person name="Buee M."/>
            <person name="Carver A."/>
            <person name="Chen C."/>
            <person name="Cichocki N."/>
            <person name="Clum A."/>
            <person name="Culley D."/>
            <person name="Crous P.W."/>
            <person name="Fauchery L."/>
            <person name="Girlanda M."/>
            <person name="Hayes R.D."/>
            <person name="Keri Z."/>
            <person name="LaButti K."/>
            <person name="Lipzen A."/>
            <person name="Lombard V."/>
            <person name="Magnuson J."/>
            <person name="Maillard F."/>
            <person name="Murat C."/>
            <person name="Nolan M."/>
            <person name="Ohm R.A."/>
            <person name="Pangilinan J."/>
            <person name="Pereira M.F."/>
            <person name="Perotto S."/>
            <person name="Peter M."/>
            <person name="Pfister S."/>
            <person name="Riley R."/>
            <person name="Sitrit Y."/>
            <person name="Stielow J.B."/>
            <person name="Szollosi G."/>
            <person name="Zifcakova L."/>
            <person name="Stursova M."/>
            <person name="Spatafora J.W."/>
            <person name="Tedersoo L."/>
            <person name="Vaario L.M."/>
            <person name="Yamada A."/>
            <person name="Yan M."/>
            <person name="Wang P."/>
            <person name="Xu J."/>
            <person name="Bruns T."/>
            <person name="Baldrian P."/>
            <person name="Vilgalys R."/>
            <person name="Dunand C."/>
            <person name="Henrissat B."/>
            <person name="Grigoriev I.V."/>
            <person name="Hibbett D."/>
            <person name="Nagy L.G."/>
            <person name="Martin F.M."/>
        </authorList>
    </citation>
    <scope>NUCLEOTIDE SEQUENCE</scope>
    <source>
        <strain evidence="2">Prilba</strain>
    </source>
</reference>
<organism evidence="2 3">
    <name type="scientific">Russula ochroleuca</name>
    <dbReference type="NCBI Taxonomy" id="152965"/>
    <lineage>
        <taxon>Eukaryota</taxon>
        <taxon>Fungi</taxon>
        <taxon>Dikarya</taxon>
        <taxon>Basidiomycota</taxon>
        <taxon>Agaricomycotina</taxon>
        <taxon>Agaricomycetes</taxon>
        <taxon>Russulales</taxon>
        <taxon>Russulaceae</taxon>
        <taxon>Russula</taxon>
    </lineage>
</organism>
<dbReference type="AlphaFoldDB" id="A0A9P5TCJ9"/>
<reference evidence="2" key="1">
    <citation type="submission" date="2019-10" db="EMBL/GenBank/DDBJ databases">
        <authorList>
            <consortium name="DOE Joint Genome Institute"/>
            <person name="Kuo A."/>
            <person name="Miyauchi S."/>
            <person name="Kiss E."/>
            <person name="Drula E."/>
            <person name="Kohler A."/>
            <person name="Sanchez-Garcia M."/>
            <person name="Andreopoulos B."/>
            <person name="Barry K.W."/>
            <person name="Bonito G."/>
            <person name="Buee M."/>
            <person name="Carver A."/>
            <person name="Chen C."/>
            <person name="Cichocki N."/>
            <person name="Clum A."/>
            <person name="Culley D."/>
            <person name="Crous P.W."/>
            <person name="Fauchery L."/>
            <person name="Girlanda M."/>
            <person name="Hayes R."/>
            <person name="Keri Z."/>
            <person name="LaButti K."/>
            <person name="Lipzen A."/>
            <person name="Lombard V."/>
            <person name="Magnuson J."/>
            <person name="Maillard F."/>
            <person name="Morin E."/>
            <person name="Murat C."/>
            <person name="Nolan M."/>
            <person name="Ohm R."/>
            <person name="Pangilinan J."/>
            <person name="Pereira M."/>
            <person name="Perotto S."/>
            <person name="Peter M."/>
            <person name="Riley R."/>
            <person name="Sitrit Y."/>
            <person name="Stielow B."/>
            <person name="Szollosi G."/>
            <person name="Zifcakova L."/>
            <person name="Stursova M."/>
            <person name="Spatafora J.W."/>
            <person name="Tedersoo L."/>
            <person name="Vaario L.-M."/>
            <person name="Yamada A."/>
            <person name="Yan M."/>
            <person name="Wang P."/>
            <person name="Xu J."/>
            <person name="Bruns T."/>
            <person name="Baldrian P."/>
            <person name="Vilgalys R."/>
            <person name="Henrissat B."/>
            <person name="Grigoriev I.V."/>
            <person name="Hibbett D."/>
            <person name="Nagy L.G."/>
            <person name="Martin F.M."/>
        </authorList>
    </citation>
    <scope>NUCLEOTIDE SEQUENCE</scope>
    <source>
        <strain evidence="2">Prilba</strain>
    </source>
</reference>